<organism evidence="1 2">
    <name type="scientific">Didymosphaeria variabile</name>
    <dbReference type="NCBI Taxonomy" id="1932322"/>
    <lineage>
        <taxon>Eukaryota</taxon>
        <taxon>Fungi</taxon>
        <taxon>Dikarya</taxon>
        <taxon>Ascomycota</taxon>
        <taxon>Pezizomycotina</taxon>
        <taxon>Dothideomycetes</taxon>
        <taxon>Pleosporomycetidae</taxon>
        <taxon>Pleosporales</taxon>
        <taxon>Massarineae</taxon>
        <taxon>Didymosphaeriaceae</taxon>
        <taxon>Didymosphaeria</taxon>
    </lineage>
</organism>
<sequence>MASENDAAITALANLSLQHDPTPLSNAADAFEALRELRDDVEKEKLKTQLSRREQRTALPHAVIHFLDRREKIFKKHKQVLAGKNKRYAGIKVEEVQSMWTDVENRLGYLLRTCQHDGVREDLMQMLKDACEPGFAWSGTTNRLLNRPTIQHKQRCGPFAAKPPLATIQKVDQITDRIHELLLRVVDLHYEFKNGLVRSERENAGIQLKALSETIKKDIEEGRDAAAALNVTDVAEVYTTAGYTRDEALVKAKEDLAGLTGRMRKVEEILGRMVAEVVYNV</sequence>
<dbReference type="GeneID" id="80914141"/>
<comment type="caution">
    <text evidence="1">The sequence shown here is derived from an EMBL/GenBank/DDBJ whole genome shotgun (WGS) entry which is preliminary data.</text>
</comment>
<protein>
    <submittedName>
        <fullName evidence="1">Uncharacterized protein</fullName>
    </submittedName>
</protein>
<dbReference type="RefSeq" id="XP_056066480.1">
    <property type="nucleotide sequence ID" value="XM_056219353.1"/>
</dbReference>
<dbReference type="Proteomes" id="UP001140513">
    <property type="component" value="Unassembled WGS sequence"/>
</dbReference>
<evidence type="ECO:0000313" key="1">
    <source>
        <dbReference type="EMBL" id="KAJ4346680.1"/>
    </source>
</evidence>
<dbReference type="EMBL" id="JAPEUX010000008">
    <property type="protein sequence ID" value="KAJ4346680.1"/>
    <property type="molecule type" value="Genomic_DNA"/>
</dbReference>
<keyword evidence="2" id="KW-1185">Reference proteome</keyword>
<dbReference type="OrthoDB" id="3682662at2759"/>
<dbReference type="AlphaFoldDB" id="A0A9W8XBN3"/>
<gene>
    <name evidence="1" type="ORF">N0V89_010611</name>
</gene>
<accession>A0A9W8XBN3</accession>
<proteinExistence type="predicted"/>
<name>A0A9W8XBN3_9PLEO</name>
<reference evidence="1" key="1">
    <citation type="submission" date="2022-10" db="EMBL/GenBank/DDBJ databases">
        <title>Tapping the CABI collections for fungal endophytes: first genome assemblies for Collariella, Neodidymelliopsis, Ascochyta clinopodiicola, Didymella pomorum, Didymosphaeria variabile, Neocosmospora piperis and Neocucurbitaria cava.</title>
        <authorList>
            <person name="Hill R."/>
        </authorList>
    </citation>
    <scope>NUCLEOTIDE SEQUENCE</scope>
    <source>
        <strain evidence="1">IMI 356815</strain>
    </source>
</reference>
<evidence type="ECO:0000313" key="2">
    <source>
        <dbReference type="Proteomes" id="UP001140513"/>
    </source>
</evidence>